<dbReference type="Proteomes" id="UP000177698">
    <property type="component" value="Unassembled WGS sequence"/>
</dbReference>
<evidence type="ECO:0000313" key="3">
    <source>
        <dbReference type="Proteomes" id="UP000177698"/>
    </source>
</evidence>
<proteinExistence type="predicted"/>
<organism evidence="2 3">
    <name type="scientific">Candidatus Roizmanbacteria bacterium RIFCSPLOWO2_01_FULL_37_12</name>
    <dbReference type="NCBI Taxonomy" id="1802056"/>
    <lineage>
        <taxon>Bacteria</taxon>
        <taxon>Candidatus Roizmaniibacteriota</taxon>
    </lineage>
</organism>
<sequence>MKIPKSLHKYFWDVDVKKLDPEKKPYFVISRLLDKGNVEAARWVKENFEPNLIRKTLQNYRDFSLKSASFWGLIYQVPLNQIKCFREPYYSTRMTLWPY</sequence>
<dbReference type="EMBL" id="MGAG01000006">
    <property type="protein sequence ID" value="OGK42040.1"/>
    <property type="molecule type" value="Genomic_DNA"/>
</dbReference>
<dbReference type="AlphaFoldDB" id="A0A1F7IFD1"/>
<dbReference type="InterPro" id="IPR053830">
    <property type="entry name" value="DUF6922"/>
</dbReference>
<name>A0A1F7IFD1_9BACT</name>
<gene>
    <name evidence="2" type="ORF">A2954_03540</name>
</gene>
<dbReference type="STRING" id="1802056.A2954_03540"/>
<dbReference type="Pfam" id="PF21956">
    <property type="entry name" value="DUF6922"/>
    <property type="match status" value="1"/>
</dbReference>
<evidence type="ECO:0000313" key="2">
    <source>
        <dbReference type="EMBL" id="OGK42040.1"/>
    </source>
</evidence>
<reference evidence="2 3" key="1">
    <citation type="journal article" date="2016" name="Nat. Commun.">
        <title>Thousands of microbial genomes shed light on interconnected biogeochemical processes in an aquifer system.</title>
        <authorList>
            <person name="Anantharaman K."/>
            <person name="Brown C.T."/>
            <person name="Hug L.A."/>
            <person name="Sharon I."/>
            <person name="Castelle C.J."/>
            <person name="Probst A.J."/>
            <person name="Thomas B.C."/>
            <person name="Singh A."/>
            <person name="Wilkins M.J."/>
            <person name="Karaoz U."/>
            <person name="Brodie E.L."/>
            <person name="Williams K.H."/>
            <person name="Hubbard S.S."/>
            <person name="Banfield J.F."/>
        </authorList>
    </citation>
    <scope>NUCLEOTIDE SEQUENCE [LARGE SCALE GENOMIC DNA]</scope>
</reference>
<comment type="caution">
    <text evidence="2">The sequence shown here is derived from an EMBL/GenBank/DDBJ whole genome shotgun (WGS) entry which is preliminary data.</text>
</comment>
<evidence type="ECO:0000259" key="1">
    <source>
        <dbReference type="Pfam" id="PF21956"/>
    </source>
</evidence>
<feature type="domain" description="DUF6922" evidence="1">
    <location>
        <begin position="8"/>
        <end position="56"/>
    </location>
</feature>
<protein>
    <recommendedName>
        <fullName evidence="1">DUF6922 domain-containing protein</fullName>
    </recommendedName>
</protein>
<accession>A0A1F7IFD1</accession>